<sequence length="722" mass="80663">MVVARSSDEDITPIAGGIPISLLPQHPSPAVSVDSSRAPSFRGTTACNSPRTWSFEDKIGEQTIDEKSDIARPTLLQLPDNSVTSFETVHVDSAYDIVKLHKYDDVDLMPQWKKTLFRFAPITTFGAVGSYIVYFAFRIYCTKDSQDTYHKTYWLAWFFIVAEALVALPALFHQAWLILSARGRKRPQLRLLGDLAPTVDVFITCCKEDVYVILDTARAACGVDYPQDRFRVVVLDDGQDAQLQESVEHLALVQFPNLYYHARVKTKPHHAKAGNLIGGTDFVTKLDGGAGEYIAALDADMIPEAAWLRAIIAHAVTDPKMALVCPPQLFYNIPEGDLLAQSLDAFVHIVEPSKDATGVAWCTGSGYCIRRAALMDIGGWPLGSLAEDVCTSSMLLGKGWKTAYVHEALQYGEVPDSFTGHLKQRTRWTLGTLQTAVKLRWFLWGADIKQMSFFARLSGIVFSMDALFKMFMLISMVTIPVVLFAGGTLVAYTTANQLRWQIRLCTISLLLTMINLVVSYLPSGYRLGRQEGAATIWMAPYHAMTVIRSFLLPSWLGGKSMSFSSSGSIKGALNERDSSTRAPLIRRLKVIMIDCGGIIHFTFVLFTMAAVILSCVRAFEQHGKWNRLQYLLTHAGWPPMLWVPMINAALIPLRYALWPPSVPDREDLLIRDPKTGIAHPKPEWKNQRWSVTSHFQEALYTVAALYTVTLFIGTFTFQFINH</sequence>
<gene>
    <name evidence="9" type="ORF">BLS_000271</name>
    <name evidence="11" type="ORF">EG327_003210</name>
    <name evidence="10" type="ORF">EG328_010047</name>
</gene>
<evidence type="ECO:0000313" key="13">
    <source>
        <dbReference type="Proteomes" id="UP000447873"/>
    </source>
</evidence>
<dbReference type="AlphaFoldDB" id="A0A8H3U589"/>
<accession>A0A8H3U589</accession>
<evidence type="ECO:0000259" key="8">
    <source>
        <dbReference type="Pfam" id="PF13632"/>
    </source>
</evidence>
<organism evidence="9 12">
    <name type="scientific">Venturia inaequalis</name>
    <name type="common">Apple scab fungus</name>
    <dbReference type="NCBI Taxonomy" id="5025"/>
    <lineage>
        <taxon>Eukaryota</taxon>
        <taxon>Fungi</taxon>
        <taxon>Dikarya</taxon>
        <taxon>Ascomycota</taxon>
        <taxon>Pezizomycotina</taxon>
        <taxon>Dothideomycetes</taxon>
        <taxon>Pleosporomycetidae</taxon>
        <taxon>Venturiales</taxon>
        <taxon>Venturiaceae</taxon>
        <taxon>Venturia</taxon>
    </lineage>
</organism>
<dbReference type="SUPFAM" id="SSF53448">
    <property type="entry name" value="Nucleotide-diphospho-sugar transferases"/>
    <property type="match status" value="1"/>
</dbReference>
<dbReference type="Proteomes" id="UP000490939">
    <property type="component" value="Unassembled WGS sequence"/>
</dbReference>
<evidence type="ECO:0000313" key="14">
    <source>
        <dbReference type="Proteomes" id="UP000490939"/>
    </source>
</evidence>
<evidence type="ECO:0000256" key="2">
    <source>
        <dbReference type="ARBA" id="ARBA00022676"/>
    </source>
</evidence>
<dbReference type="InterPro" id="IPR001173">
    <property type="entry name" value="Glyco_trans_2-like"/>
</dbReference>
<evidence type="ECO:0000313" key="9">
    <source>
        <dbReference type="EMBL" id="KAE9962479.1"/>
    </source>
</evidence>
<dbReference type="Proteomes" id="UP000447873">
    <property type="component" value="Unassembled WGS sequence"/>
</dbReference>
<evidence type="ECO:0000256" key="6">
    <source>
        <dbReference type="ARBA" id="ARBA00023136"/>
    </source>
</evidence>
<keyword evidence="14" id="KW-1185">Reference proteome</keyword>
<evidence type="ECO:0000256" key="3">
    <source>
        <dbReference type="ARBA" id="ARBA00022679"/>
    </source>
</evidence>
<name>A0A8H3U589_VENIN</name>
<evidence type="ECO:0000256" key="1">
    <source>
        <dbReference type="ARBA" id="ARBA00004141"/>
    </source>
</evidence>
<feature type="transmembrane region" description="Helical" evidence="7">
    <location>
        <begin position="500"/>
        <end position="521"/>
    </location>
</feature>
<dbReference type="InterPro" id="IPR050321">
    <property type="entry name" value="Glycosyltr_2/OpgH_subfam"/>
</dbReference>
<dbReference type="EMBL" id="WNWS01000633">
    <property type="protein sequence ID" value="KAE9965008.1"/>
    <property type="molecule type" value="Genomic_DNA"/>
</dbReference>
<dbReference type="EMBL" id="WNWQ01001039">
    <property type="protein sequence ID" value="KAE9962479.1"/>
    <property type="molecule type" value="Genomic_DNA"/>
</dbReference>
<evidence type="ECO:0000256" key="7">
    <source>
        <dbReference type="SAM" id="Phobius"/>
    </source>
</evidence>
<dbReference type="GO" id="GO:0016020">
    <property type="term" value="C:membrane"/>
    <property type="evidence" value="ECO:0007669"/>
    <property type="project" value="UniProtKB-SubCell"/>
</dbReference>
<comment type="subcellular location">
    <subcellularLocation>
        <location evidence="1">Membrane</location>
        <topology evidence="1">Multi-pass membrane protein</topology>
    </subcellularLocation>
</comment>
<evidence type="ECO:0000313" key="12">
    <source>
        <dbReference type="Proteomes" id="UP000433883"/>
    </source>
</evidence>
<dbReference type="CDD" id="cd06421">
    <property type="entry name" value="CESA_CelA_like"/>
    <property type="match status" value="1"/>
</dbReference>
<keyword evidence="3" id="KW-0808">Transferase</keyword>
<dbReference type="GO" id="GO:0016757">
    <property type="term" value="F:glycosyltransferase activity"/>
    <property type="evidence" value="ECO:0007669"/>
    <property type="project" value="UniProtKB-KW"/>
</dbReference>
<dbReference type="EMBL" id="WNWR01000206">
    <property type="protein sequence ID" value="KAE9988847.1"/>
    <property type="molecule type" value="Genomic_DNA"/>
</dbReference>
<dbReference type="Gene3D" id="3.90.550.10">
    <property type="entry name" value="Spore Coat Polysaccharide Biosynthesis Protein SpsA, Chain A"/>
    <property type="match status" value="1"/>
</dbReference>
<feature type="transmembrane region" description="Helical" evidence="7">
    <location>
        <begin position="116"/>
        <end position="137"/>
    </location>
</feature>
<dbReference type="OrthoDB" id="72851at2759"/>
<proteinExistence type="predicted"/>
<keyword evidence="4 7" id="KW-0812">Transmembrane</keyword>
<dbReference type="PANTHER" id="PTHR43867">
    <property type="entry name" value="CELLULOSE SYNTHASE CATALYTIC SUBUNIT A [UDP-FORMING]"/>
    <property type="match status" value="1"/>
</dbReference>
<comment type="caution">
    <text evidence="9">The sequence shown here is derived from an EMBL/GenBank/DDBJ whole genome shotgun (WGS) entry which is preliminary data.</text>
</comment>
<dbReference type="PANTHER" id="PTHR43867:SF2">
    <property type="entry name" value="CELLULOSE SYNTHASE CATALYTIC SUBUNIT A [UDP-FORMING]"/>
    <property type="match status" value="1"/>
</dbReference>
<protein>
    <recommendedName>
        <fullName evidence="8">Glycosyltransferase 2-like domain-containing protein</fullName>
    </recommendedName>
</protein>
<dbReference type="InterPro" id="IPR029044">
    <property type="entry name" value="Nucleotide-diphossugar_trans"/>
</dbReference>
<feature type="transmembrane region" description="Helical" evidence="7">
    <location>
        <begin position="698"/>
        <end position="720"/>
    </location>
</feature>
<evidence type="ECO:0000313" key="10">
    <source>
        <dbReference type="EMBL" id="KAE9965008.1"/>
    </source>
</evidence>
<evidence type="ECO:0000256" key="5">
    <source>
        <dbReference type="ARBA" id="ARBA00022989"/>
    </source>
</evidence>
<feature type="transmembrane region" description="Helical" evidence="7">
    <location>
        <begin position="598"/>
        <end position="619"/>
    </location>
</feature>
<keyword evidence="5 7" id="KW-1133">Transmembrane helix</keyword>
<dbReference type="Proteomes" id="UP000433883">
    <property type="component" value="Unassembled WGS sequence"/>
</dbReference>
<keyword evidence="6 7" id="KW-0472">Membrane</keyword>
<feature type="transmembrane region" description="Helical" evidence="7">
    <location>
        <begin position="471"/>
        <end position="494"/>
    </location>
</feature>
<reference evidence="9 12" key="1">
    <citation type="submission" date="2019-11" db="EMBL/GenBank/DDBJ databases">
        <title>Venturia inaequalis Genome Resource.</title>
        <authorList>
            <person name="Lichtner F.J."/>
        </authorList>
    </citation>
    <scope>NUCLEOTIDE SEQUENCE [LARGE SCALE GENOMIC DNA]</scope>
    <source>
        <strain evidence="10 13">120213</strain>
        <strain evidence="9">Bline_iso_100314</strain>
        <strain evidence="11 14">DMI_063113</strain>
    </source>
</reference>
<evidence type="ECO:0000313" key="11">
    <source>
        <dbReference type="EMBL" id="KAE9988847.1"/>
    </source>
</evidence>
<evidence type="ECO:0000256" key="4">
    <source>
        <dbReference type="ARBA" id="ARBA00022692"/>
    </source>
</evidence>
<dbReference type="Pfam" id="PF13632">
    <property type="entry name" value="Glyco_trans_2_3"/>
    <property type="match status" value="1"/>
</dbReference>
<keyword evidence="2" id="KW-0328">Glycosyltransferase</keyword>
<feature type="transmembrane region" description="Helical" evidence="7">
    <location>
        <begin position="157"/>
        <end position="179"/>
    </location>
</feature>
<feature type="domain" description="Glycosyltransferase 2-like" evidence="8">
    <location>
        <begin position="293"/>
        <end position="491"/>
    </location>
</feature>